<proteinExistence type="predicted"/>
<name>A0AAW2FB30_9HYME</name>
<gene>
    <name evidence="1" type="ORF">PUN28_013285</name>
</gene>
<dbReference type="EMBL" id="JADYXP020000013">
    <property type="protein sequence ID" value="KAL0111956.1"/>
    <property type="molecule type" value="Genomic_DNA"/>
</dbReference>
<dbReference type="Proteomes" id="UP001430953">
    <property type="component" value="Unassembled WGS sequence"/>
</dbReference>
<organism evidence="1 2">
    <name type="scientific">Cardiocondyla obscurior</name>
    <dbReference type="NCBI Taxonomy" id="286306"/>
    <lineage>
        <taxon>Eukaryota</taxon>
        <taxon>Metazoa</taxon>
        <taxon>Ecdysozoa</taxon>
        <taxon>Arthropoda</taxon>
        <taxon>Hexapoda</taxon>
        <taxon>Insecta</taxon>
        <taxon>Pterygota</taxon>
        <taxon>Neoptera</taxon>
        <taxon>Endopterygota</taxon>
        <taxon>Hymenoptera</taxon>
        <taxon>Apocrita</taxon>
        <taxon>Aculeata</taxon>
        <taxon>Formicoidea</taxon>
        <taxon>Formicidae</taxon>
        <taxon>Myrmicinae</taxon>
        <taxon>Cardiocondyla</taxon>
    </lineage>
</organism>
<accession>A0AAW2FB30</accession>
<sequence length="109" mass="12367">MHRRHAVCQSRGAQNGPGICNAGAARRRYKTEIGRKANYSVTTAQVDSSLAVRRSILQQKKRSSVVSISPEPIFASILLSEKIIEKSYRFQLIRYRFYPQSDCGIYSSR</sequence>
<evidence type="ECO:0000313" key="1">
    <source>
        <dbReference type="EMBL" id="KAL0111956.1"/>
    </source>
</evidence>
<reference evidence="1 2" key="1">
    <citation type="submission" date="2023-03" db="EMBL/GenBank/DDBJ databases">
        <title>High recombination rates correlate with genetic variation in Cardiocondyla obscurior ants.</title>
        <authorList>
            <person name="Errbii M."/>
        </authorList>
    </citation>
    <scope>NUCLEOTIDE SEQUENCE [LARGE SCALE GENOMIC DNA]</scope>
    <source>
        <strain evidence="1">Alpha-2009</strain>
        <tissue evidence="1">Whole body</tissue>
    </source>
</reference>
<comment type="caution">
    <text evidence="1">The sequence shown here is derived from an EMBL/GenBank/DDBJ whole genome shotgun (WGS) entry which is preliminary data.</text>
</comment>
<dbReference type="AlphaFoldDB" id="A0AAW2FB30"/>
<keyword evidence="2" id="KW-1185">Reference proteome</keyword>
<protein>
    <submittedName>
        <fullName evidence="1">Uncharacterized protein</fullName>
    </submittedName>
</protein>
<evidence type="ECO:0000313" key="2">
    <source>
        <dbReference type="Proteomes" id="UP001430953"/>
    </source>
</evidence>